<dbReference type="Proteomes" id="UP000323917">
    <property type="component" value="Chromosome"/>
</dbReference>
<keyword evidence="3" id="KW-1185">Reference proteome</keyword>
<dbReference type="AlphaFoldDB" id="A0A5B9QKU8"/>
<dbReference type="SUPFAM" id="SSF52540">
    <property type="entry name" value="P-loop containing nucleoside triphosphate hydrolases"/>
    <property type="match status" value="1"/>
</dbReference>
<evidence type="ECO:0000313" key="2">
    <source>
        <dbReference type="EMBL" id="QEG34751.1"/>
    </source>
</evidence>
<evidence type="ECO:0000313" key="3">
    <source>
        <dbReference type="Proteomes" id="UP000323917"/>
    </source>
</evidence>
<protein>
    <submittedName>
        <fullName evidence="2">Sulfotransferase domain protein</fullName>
    </submittedName>
</protein>
<name>A0A5B9QKU8_9BACT</name>
<keyword evidence="2" id="KW-0808">Transferase</keyword>
<dbReference type="InterPro" id="IPR027417">
    <property type="entry name" value="P-loop_NTPase"/>
</dbReference>
<dbReference type="GO" id="GO:0008146">
    <property type="term" value="F:sulfotransferase activity"/>
    <property type="evidence" value="ECO:0007669"/>
    <property type="project" value="InterPro"/>
</dbReference>
<feature type="domain" description="Sulfotransferase" evidence="1">
    <location>
        <begin position="6"/>
        <end position="171"/>
    </location>
</feature>
<organism evidence="2 3">
    <name type="scientific">Bythopirellula goksoeyrii</name>
    <dbReference type="NCBI Taxonomy" id="1400387"/>
    <lineage>
        <taxon>Bacteria</taxon>
        <taxon>Pseudomonadati</taxon>
        <taxon>Planctomycetota</taxon>
        <taxon>Planctomycetia</taxon>
        <taxon>Pirellulales</taxon>
        <taxon>Lacipirellulaceae</taxon>
        <taxon>Bythopirellula</taxon>
    </lineage>
</organism>
<proteinExistence type="predicted"/>
<dbReference type="InterPro" id="IPR000863">
    <property type="entry name" value="Sulfotransferase_dom"/>
</dbReference>
<sequence>MTNILPTVVVSGPPRSGTSLMMQMLLASGIKVITDGERAEDDNNPRGYFEHKEVMRLAQDKSIFHDSAGKAVKVIHALLKHIPVGMPLAVIFLERDLDEVLASQSVMLERLGRPQAKIAPQRMRDILESQLTLVRKELEARTDTSLLEVKYAQLIADPTATAKQIAAFLEPVLGRQLDYEAMAACVDASLYRQKKA</sequence>
<evidence type="ECO:0000259" key="1">
    <source>
        <dbReference type="Pfam" id="PF00685"/>
    </source>
</evidence>
<dbReference type="KEGG" id="bgok:Pr1d_20330"/>
<gene>
    <name evidence="2" type="ORF">Pr1d_20330</name>
</gene>
<dbReference type="EMBL" id="CP042913">
    <property type="protein sequence ID" value="QEG34751.1"/>
    <property type="molecule type" value="Genomic_DNA"/>
</dbReference>
<accession>A0A5B9QKU8</accession>
<dbReference type="Gene3D" id="3.40.50.300">
    <property type="entry name" value="P-loop containing nucleotide triphosphate hydrolases"/>
    <property type="match status" value="1"/>
</dbReference>
<dbReference type="Pfam" id="PF00685">
    <property type="entry name" value="Sulfotransfer_1"/>
    <property type="match status" value="1"/>
</dbReference>
<dbReference type="RefSeq" id="WP_148073360.1">
    <property type="nucleotide sequence ID" value="NZ_CP042913.1"/>
</dbReference>
<reference evidence="2 3" key="1">
    <citation type="submission" date="2019-08" db="EMBL/GenBank/DDBJ databases">
        <title>Deep-cultivation of Planctomycetes and their phenomic and genomic characterization uncovers novel biology.</title>
        <authorList>
            <person name="Wiegand S."/>
            <person name="Jogler M."/>
            <person name="Boedeker C."/>
            <person name="Pinto D."/>
            <person name="Vollmers J."/>
            <person name="Rivas-Marin E."/>
            <person name="Kohn T."/>
            <person name="Peeters S.H."/>
            <person name="Heuer A."/>
            <person name="Rast P."/>
            <person name="Oberbeckmann S."/>
            <person name="Bunk B."/>
            <person name="Jeske O."/>
            <person name="Meyerdierks A."/>
            <person name="Storesund J.E."/>
            <person name="Kallscheuer N."/>
            <person name="Luecker S."/>
            <person name="Lage O.M."/>
            <person name="Pohl T."/>
            <person name="Merkel B.J."/>
            <person name="Hornburger P."/>
            <person name="Mueller R.-W."/>
            <person name="Bruemmer F."/>
            <person name="Labrenz M."/>
            <person name="Spormann A.M."/>
            <person name="Op den Camp H."/>
            <person name="Overmann J."/>
            <person name="Amann R."/>
            <person name="Jetten M.S.M."/>
            <person name="Mascher T."/>
            <person name="Medema M.H."/>
            <person name="Devos D.P."/>
            <person name="Kaster A.-K."/>
            <person name="Ovreas L."/>
            <person name="Rohde M."/>
            <person name="Galperin M.Y."/>
            <person name="Jogler C."/>
        </authorList>
    </citation>
    <scope>NUCLEOTIDE SEQUENCE [LARGE SCALE GENOMIC DNA]</scope>
    <source>
        <strain evidence="2 3">Pr1d</strain>
    </source>
</reference>
<dbReference type="OrthoDB" id="9779418at2"/>